<dbReference type="PANTHER" id="PTHR10791">
    <property type="entry name" value="RAG1-ACTIVATING PROTEIN 1"/>
    <property type="match status" value="1"/>
</dbReference>
<keyword evidence="7" id="KW-0762">Sugar transport</keyword>
<evidence type="ECO:0000256" key="13">
    <source>
        <dbReference type="ARBA" id="ARBA00055578"/>
    </source>
</evidence>
<name>A0AA38M4G0_9CUCU</name>
<evidence type="ECO:0000256" key="2">
    <source>
        <dbReference type="ARBA" id="ARBA00004653"/>
    </source>
</evidence>
<dbReference type="FunFam" id="1.20.1280.290:FF:000004">
    <property type="entry name" value="Sugar transporter SWEET"/>
    <property type="match status" value="1"/>
</dbReference>
<evidence type="ECO:0000256" key="8">
    <source>
        <dbReference type="ARBA" id="ARBA00022692"/>
    </source>
</evidence>
<keyword evidence="6" id="KW-1003">Cell membrane</keyword>
<evidence type="ECO:0000256" key="10">
    <source>
        <dbReference type="ARBA" id="ARBA00022989"/>
    </source>
</evidence>
<dbReference type="Pfam" id="PF03083">
    <property type="entry name" value="MtN3_slv"/>
    <property type="match status" value="2"/>
</dbReference>
<evidence type="ECO:0000256" key="11">
    <source>
        <dbReference type="ARBA" id="ARBA00023034"/>
    </source>
</evidence>
<feature type="transmembrane region" description="Helical" evidence="15">
    <location>
        <begin position="96"/>
        <end position="115"/>
    </location>
</feature>
<evidence type="ECO:0000256" key="7">
    <source>
        <dbReference type="ARBA" id="ARBA00022597"/>
    </source>
</evidence>
<feature type="transmembrane region" description="Helical" evidence="15">
    <location>
        <begin position="127"/>
        <end position="150"/>
    </location>
</feature>
<accession>A0AA38M4G0</accession>
<keyword evidence="11" id="KW-0333">Golgi apparatus</keyword>
<dbReference type="PANTHER" id="PTHR10791:SF112">
    <property type="entry name" value="SUGAR TRANSPORTER SWEET1"/>
    <property type="match status" value="1"/>
</dbReference>
<keyword evidence="5" id="KW-0813">Transport</keyword>
<evidence type="ECO:0000256" key="3">
    <source>
        <dbReference type="ARBA" id="ARBA00007809"/>
    </source>
</evidence>
<keyword evidence="17" id="KW-1185">Reference proteome</keyword>
<dbReference type="GO" id="GO:0005886">
    <property type="term" value="C:plasma membrane"/>
    <property type="evidence" value="ECO:0007669"/>
    <property type="project" value="UniProtKB-SubCell"/>
</dbReference>
<evidence type="ECO:0000256" key="6">
    <source>
        <dbReference type="ARBA" id="ARBA00022475"/>
    </source>
</evidence>
<keyword evidence="8 15" id="KW-0812">Transmembrane</keyword>
<evidence type="ECO:0000313" key="16">
    <source>
        <dbReference type="EMBL" id="KAJ3643086.1"/>
    </source>
</evidence>
<dbReference type="InterPro" id="IPR004316">
    <property type="entry name" value="SWEET_rpt"/>
</dbReference>
<keyword evidence="9" id="KW-0677">Repeat</keyword>
<dbReference type="EMBL" id="JALNTZ010000008">
    <property type="protein sequence ID" value="KAJ3643086.1"/>
    <property type="molecule type" value="Genomic_DNA"/>
</dbReference>
<organism evidence="16 17">
    <name type="scientific">Zophobas morio</name>
    <dbReference type="NCBI Taxonomy" id="2755281"/>
    <lineage>
        <taxon>Eukaryota</taxon>
        <taxon>Metazoa</taxon>
        <taxon>Ecdysozoa</taxon>
        <taxon>Arthropoda</taxon>
        <taxon>Hexapoda</taxon>
        <taxon>Insecta</taxon>
        <taxon>Pterygota</taxon>
        <taxon>Neoptera</taxon>
        <taxon>Endopterygota</taxon>
        <taxon>Coleoptera</taxon>
        <taxon>Polyphaga</taxon>
        <taxon>Cucujiformia</taxon>
        <taxon>Tenebrionidae</taxon>
        <taxon>Zophobas</taxon>
    </lineage>
</organism>
<evidence type="ECO:0000256" key="12">
    <source>
        <dbReference type="ARBA" id="ARBA00023136"/>
    </source>
</evidence>
<feature type="transmembrane region" description="Helical" evidence="15">
    <location>
        <begin position="162"/>
        <end position="179"/>
    </location>
</feature>
<evidence type="ECO:0000256" key="9">
    <source>
        <dbReference type="ARBA" id="ARBA00022737"/>
    </source>
</evidence>
<evidence type="ECO:0000256" key="14">
    <source>
        <dbReference type="ARBA" id="ARBA00081910"/>
    </source>
</evidence>
<proteinExistence type="inferred from homology"/>
<dbReference type="Proteomes" id="UP001168821">
    <property type="component" value="Unassembled WGS sequence"/>
</dbReference>
<dbReference type="GO" id="GO:0000139">
    <property type="term" value="C:Golgi membrane"/>
    <property type="evidence" value="ECO:0007669"/>
    <property type="project" value="UniProtKB-SubCell"/>
</dbReference>
<feature type="transmembrane region" description="Helical" evidence="15">
    <location>
        <begin position="68"/>
        <end position="89"/>
    </location>
</feature>
<dbReference type="GO" id="GO:0051119">
    <property type="term" value="F:sugar transmembrane transporter activity"/>
    <property type="evidence" value="ECO:0007669"/>
    <property type="project" value="InterPro"/>
</dbReference>
<dbReference type="AlphaFoldDB" id="A0AA38M4G0"/>
<comment type="caution">
    <text evidence="16">The sequence shown here is derived from an EMBL/GenBank/DDBJ whole genome shotgun (WGS) entry which is preliminary data.</text>
</comment>
<dbReference type="InterPro" id="IPR047664">
    <property type="entry name" value="SWEET"/>
</dbReference>
<keyword evidence="10 15" id="KW-1133">Transmembrane helix</keyword>
<evidence type="ECO:0000256" key="5">
    <source>
        <dbReference type="ARBA" id="ARBA00022448"/>
    </source>
</evidence>
<feature type="transmembrane region" description="Helical" evidence="15">
    <location>
        <begin position="12"/>
        <end position="32"/>
    </location>
</feature>
<comment type="similarity">
    <text evidence="3">Belongs to the SWEET sugar transporter family.</text>
</comment>
<reference evidence="16" key="1">
    <citation type="journal article" date="2023" name="G3 (Bethesda)">
        <title>Whole genome assemblies of Zophobas morio and Tenebrio molitor.</title>
        <authorList>
            <person name="Kaur S."/>
            <person name="Stinson S.A."/>
            <person name="diCenzo G.C."/>
        </authorList>
    </citation>
    <scope>NUCLEOTIDE SEQUENCE</scope>
    <source>
        <strain evidence="16">QUZm001</strain>
    </source>
</reference>
<evidence type="ECO:0000256" key="4">
    <source>
        <dbReference type="ARBA" id="ARBA00021741"/>
    </source>
</evidence>
<evidence type="ECO:0000313" key="17">
    <source>
        <dbReference type="Proteomes" id="UP001168821"/>
    </source>
</evidence>
<keyword evidence="12 15" id="KW-0472">Membrane</keyword>
<dbReference type="Gene3D" id="1.20.1280.290">
    <property type="match status" value="2"/>
</dbReference>
<protein>
    <recommendedName>
        <fullName evidence="4">Sugar transporter SWEET1</fullName>
    </recommendedName>
    <alternativeName>
        <fullName evidence="14">Protein saliva</fullName>
    </alternativeName>
</protein>
<comment type="function">
    <text evidence="13">Mediates both low-affinity uptake and efflux of sugar across the membrane.</text>
</comment>
<feature type="transmembrane region" description="Helical" evidence="15">
    <location>
        <begin position="185"/>
        <end position="206"/>
    </location>
</feature>
<dbReference type="FunFam" id="1.20.1280.290:FF:000010">
    <property type="entry name" value="Sugar transporter SWEET"/>
    <property type="match status" value="1"/>
</dbReference>
<gene>
    <name evidence="16" type="ORF">Zmor_025822</name>
</gene>
<evidence type="ECO:0000256" key="15">
    <source>
        <dbReference type="SAM" id="Phobius"/>
    </source>
</evidence>
<sequence>MSLDELKNIIAPTASISTILQFLSGTLICLKIARNKSTGDISPFPFISGCLSTSLWLRYGFYIDDSSIILVNTIGASLFFAYVVTFFIYSIKKSMVLRQTVGCTAVLVATLLYVQNQESFEEAKKCLGIVCCIVTILFFAAPLASLLHVIKMKSTESLPFPIILASFITSLQWLLYGIILEDKFIQIPNFLGCVLSGFQLTLFCLYPSTPKGYNSEFI</sequence>
<evidence type="ECO:0000256" key="1">
    <source>
        <dbReference type="ARBA" id="ARBA00004651"/>
    </source>
</evidence>
<comment type="subcellular location">
    <subcellularLocation>
        <location evidence="1">Cell membrane</location>
        <topology evidence="1">Multi-pass membrane protein</topology>
    </subcellularLocation>
    <subcellularLocation>
        <location evidence="2">Golgi apparatus membrane</location>
        <topology evidence="2">Multi-pass membrane protein</topology>
    </subcellularLocation>
</comment>